<gene>
    <name evidence="2" type="ORF">V4C55_33005</name>
</gene>
<feature type="transmembrane region" description="Helical" evidence="1">
    <location>
        <begin position="49"/>
        <end position="69"/>
    </location>
</feature>
<proteinExistence type="predicted"/>
<keyword evidence="1" id="KW-0812">Transmembrane</keyword>
<dbReference type="PANTHER" id="PTHR37314">
    <property type="entry name" value="SLR0142 PROTEIN"/>
    <property type="match status" value="1"/>
</dbReference>
<dbReference type="Proteomes" id="UP001494588">
    <property type="component" value="Unassembled WGS sequence"/>
</dbReference>
<sequence>MSTIALLAAVAGFVDAACFLGLNEVFTAHVTGNIAGLASSLFKPSPVALLRVEVLIAFAAGAVGARIITLGRKADTPMRTLQCIVANEALWLALVVAAELLLVDGALKRYAIAGCASAAMGCQSAASKLPSGIGLPTTVMTSNYTQWPISLLEALLARGSEASQRNAAFASLVSMTVALLSFAVGAIAGAACESGAGFVMLGIPLAALLVWSAMTALRSQRA</sequence>
<evidence type="ECO:0000313" key="3">
    <source>
        <dbReference type="Proteomes" id="UP001494588"/>
    </source>
</evidence>
<keyword evidence="1" id="KW-0472">Membrane</keyword>
<name>A0ABU9QM75_9BURK</name>
<dbReference type="RefSeq" id="WP_201659371.1">
    <property type="nucleotide sequence ID" value="NZ_CAJHCS010000034.1"/>
</dbReference>
<feature type="transmembrane region" description="Helical" evidence="1">
    <location>
        <begin position="167"/>
        <end position="191"/>
    </location>
</feature>
<keyword evidence="1" id="KW-1133">Transmembrane helix</keyword>
<feature type="transmembrane region" description="Helical" evidence="1">
    <location>
        <begin position="89"/>
        <end position="107"/>
    </location>
</feature>
<feature type="transmembrane region" description="Helical" evidence="1">
    <location>
        <begin position="197"/>
        <end position="217"/>
    </location>
</feature>
<comment type="caution">
    <text evidence="2">The sequence shown here is derived from an EMBL/GenBank/DDBJ whole genome shotgun (WGS) entry which is preliminary data.</text>
</comment>
<keyword evidence="3" id="KW-1185">Reference proteome</keyword>
<protein>
    <submittedName>
        <fullName evidence="2">YoaK family protein</fullName>
    </submittedName>
</protein>
<organism evidence="2 3">
    <name type="scientific">Paraburkholderia sabiae</name>
    <dbReference type="NCBI Taxonomy" id="273251"/>
    <lineage>
        <taxon>Bacteria</taxon>
        <taxon>Pseudomonadati</taxon>
        <taxon>Pseudomonadota</taxon>
        <taxon>Betaproteobacteria</taxon>
        <taxon>Burkholderiales</taxon>
        <taxon>Burkholderiaceae</taxon>
        <taxon>Paraburkholderia</taxon>
    </lineage>
</organism>
<dbReference type="InterPro" id="IPR010699">
    <property type="entry name" value="DUF1275"/>
</dbReference>
<dbReference type="Pfam" id="PF06912">
    <property type="entry name" value="DUF1275"/>
    <property type="match status" value="1"/>
</dbReference>
<reference evidence="2 3" key="1">
    <citation type="submission" date="2024-01" db="EMBL/GenBank/DDBJ databases">
        <title>The diversity of rhizobia nodulating Mimosa spp. in eleven states of Brazil covering several biomes is determined by host plant, location, and edaphic factors.</title>
        <authorList>
            <person name="Rouws L."/>
            <person name="Barauna A."/>
            <person name="Beukes C."/>
            <person name="De Faria S.M."/>
            <person name="Gross E."/>
            <person name="Dos Reis Junior F.B."/>
            <person name="Simon M."/>
            <person name="Maluk M."/>
            <person name="Odee D.W."/>
            <person name="Kenicer G."/>
            <person name="Young J.P.W."/>
            <person name="Reis V.M."/>
            <person name="Zilli J."/>
            <person name="James E.K."/>
        </authorList>
    </citation>
    <scope>NUCLEOTIDE SEQUENCE [LARGE SCALE GENOMIC DNA]</scope>
    <source>
        <strain evidence="2 3">JPY77</strain>
    </source>
</reference>
<accession>A0ABU9QM75</accession>
<evidence type="ECO:0000256" key="1">
    <source>
        <dbReference type="SAM" id="Phobius"/>
    </source>
</evidence>
<evidence type="ECO:0000313" key="2">
    <source>
        <dbReference type="EMBL" id="MEM5290549.1"/>
    </source>
</evidence>
<dbReference type="PANTHER" id="PTHR37314:SF5">
    <property type="entry name" value="SLR0142 PROTEIN"/>
    <property type="match status" value="1"/>
</dbReference>
<dbReference type="EMBL" id="JAZHGC010000037">
    <property type="protein sequence ID" value="MEM5290549.1"/>
    <property type="molecule type" value="Genomic_DNA"/>
</dbReference>